<dbReference type="AlphaFoldDB" id="A0A0N4YX60"/>
<keyword evidence="2" id="KW-1185">Reference proteome</keyword>
<evidence type="ECO:0000313" key="2">
    <source>
        <dbReference type="Proteomes" id="UP000271162"/>
    </source>
</evidence>
<reference evidence="1 2" key="2">
    <citation type="submission" date="2018-11" db="EMBL/GenBank/DDBJ databases">
        <authorList>
            <consortium name="Pathogen Informatics"/>
        </authorList>
    </citation>
    <scope>NUCLEOTIDE SEQUENCE [LARGE SCALE GENOMIC DNA]</scope>
</reference>
<proteinExistence type="predicted"/>
<organism evidence="3">
    <name type="scientific">Nippostrongylus brasiliensis</name>
    <name type="common">Rat hookworm</name>
    <dbReference type="NCBI Taxonomy" id="27835"/>
    <lineage>
        <taxon>Eukaryota</taxon>
        <taxon>Metazoa</taxon>
        <taxon>Ecdysozoa</taxon>
        <taxon>Nematoda</taxon>
        <taxon>Chromadorea</taxon>
        <taxon>Rhabditida</taxon>
        <taxon>Rhabditina</taxon>
        <taxon>Rhabditomorpha</taxon>
        <taxon>Strongyloidea</taxon>
        <taxon>Heligmosomidae</taxon>
        <taxon>Nippostrongylus</taxon>
    </lineage>
</organism>
<accession>A0A0N4YX60</accession>
<evidence type="ECO:0000313" key="1">
    <source>
        <dbReference type="EMBL" id="VDL86180.1"/>
    </source>
</evidence>
<dbReference type="EMBL" id="UYSL01026932">
    <property type="protein sequence ID" value="VDL86180.1"/>
    <property type="molecule type" value="Genomic_DNA"/>
</dbReference>
<dbReference type="Proteomes" id="UP000271162">
    <property type="component" value="Unassembled WGS sequence"/>
</dbReference>
<evidence type="ECO:0000313" key="3">
    <source>
        <dbReference type="WBParaSite" id="NBR_0002183201-mRNA-1"/>
    </source>
</evidence>
<sequence>MNRREPVHDPDLAGHVSATNQYSPRAFDNAADSNILGGPFPRHGTVFSTFHTTSGCMWMAVEFIGILSEPFFPDAKLLFWDFL</sequence>
<gene>
    <name evidence="1" type="ORF">NBR_LOCUS21833</name>
</gene>
<name>A0A0N4YX60_NIPBR</name>
<reference evidence="3" key="1">
    <citation type="submission" date="2017-02" db="UniProtKB">
        <authorList>
            <consortium name="WormBaseParasite"/>
        </authorList>
    </citation>
    <scope>IDENTIFICATION</scope>
</reference>
<protein>
    <submittedName>
        <fullName evidence="3">Protein kinase domain-containing protein</fullName>
    </submittedName>
</protein>
<dbReference type="WBParaSite" id="NBR_0002183201-mRNA-1">
    <property type="protein sequence ID" value="NBR_0002183201-mRNA-1"/>
    <property type="gene ID" value="NBR_0002183201"/>
</dbReference>